<feature type="signal peptide" evidence="1">
    <location>
        <begin position="1"/>
        <end position="22"/>
    </location>
</feature>
<reference evidence="2" key="1">
    <citation type="submission" date="2023-01" db="EMBL/GenBank/DDBJ databases">
        <title>Genome assembly of the deep-sea coral Lophelia pertusa.</title>
        <authorList>
            <person name="Herrera S."/>
            <person name="Cordes E."/>
        </authorList>
    </citation>
    <scope>NUCLEOTIDE SEQUENCE</scope>
    <source>
        <strain evidence="2">USNM1676648</strain>
        <tissue evidence="2">Polyp</tissue>
    </source>
</reference>
<dbReference type="Proteomes" id="UP001163046">
    <property type="component" value="Unassembled WGS sequence"/>
</dbReference>
<organism evidence="2 3">
    <name type="scientific">Desmophyllum pertusum</name>
    <dbReference type="NCBI Taxonomy" id="174260"/>
    <lineage>
        <taxon>Eukaryota</taxon>
        <taxon>Metazoa</taxon>
        <taxon>Cnidaria</taxon>
        <taxon>Anthozoa</taxon>
        <taxon>Hexacorallia</taxon>
        <taxon>Scleractinia</taxon>
        <taxon>Caryophylliina</taxon>
        <taxon>Caryophylliidae</taxon>
        <taxon>Desmophyllum</taxon>
    </lineage>
</organism>
<sequence length="230" mass="25820">MEQMIGIVTVLMVALLAPSAQAVTASDTGLGIVYKLGVVQDVSLERPTTNYNSLPYLLVSKHPQYPNKRSLVQFENLPSDCPSSKIQSAKMYLYYVYAHKASWHPITMTPFIPRYMQLYLVKKSWNEAQATSIKRFSSINWSTLYLGLDGIDAEACPEPGIVTIFPFRPKNNFVEFDVTNAVKRWKDGLPNHGLLIRAKNELEAGRGIRFASNAMSDSSKHAFVLVLCRD</sequence>
<dbReference type="EMBL" id="MU827304">
    <property type="protein sequence ID" value="KAJ7365188.1"/>
    <property type="molecule type" value="Genomic_DNA"/>
</dbReference>
<dbReference type="NCBIfam" id="NF033679">
    <property type="entry name" value="DNRLRE_dom"/>
    <property type="match status" value="1"/>
</dbReference>
<dbReference type="OrthoDB" id="5946408at2759"/>
<keyword evidence="3" id="KW-1185">Reference proteome</keyword>
<evidence type="ECO:0000313" key="3">
    <source>
        <dbReference type="Proteomes" id="UP001163046"/>
    </source>
</evidence>
<dbReference type="GO" id="GO:0005576">
    <property type="term" value="C:extracellular region"/>
    <property type="evidence" value="ECO:0007669"/>
    <property type="project" value="UniProtKB-SubCell"/>
</dbReference>
<comment type="caution">
    <text evidence="2">The sequence shown here is derived from an EMBL/GenBank/DDBJ whole genome shotgun (WGS) entry which is preliminary data.</text>
</comment>
<proteinExistence type="predicted"/>
<evidence type="ECO:0000256" key="1">
    <source>
        <dbReference type="SAM" id="SignalP"/>
    </source>
</evidence>
<evidence type="ECO:0000313" key="2">
    <source>
        <dbReference type="EMBL" id="KAJ7365188.1"/>
    </source>
</evidence>
<dbReference type="AlphaFoldDB" id="A0A9X0CNI8"/>
<gene>
    <name evidence="2" type="ORF">OS493_007839</name>
</gene>
<feature type="chain" id="PRO_5040857097" evidence="1">
    <location>
        <begin position="23"/>
        <end position="230"/>
    </location>
</feature>
<name>A0A9X0CNI8_9CNID</name>
<accession>A0A9X0CNI8</accession>
<protein>
    <submittedName>
        <fullName evidence="2">Uncharacterized protein</fullName>
    </submittedName>
</protein>
<keyword evidence="1" id="KW-0732">Signal</keyword>